<gene>
    <name evidence="2" type="ORF">LX83_001344</name>
</gene>
<dbReference type="Proteomes" id="UP001206128">
    <property type="component" value="Unassembled WGS sequence"/>
</dbReference>
<organism evidence="2 3">
    <name type="scientific">Goodfellowiella coeruleoviolacea</name>
    <dbReference type="NCBI Taxonomy" id="334858"/>
    <lineage>
        <taxon>Bacteria</taxon>
        <taxon>Bacillati</taxon>
        <taxon>Actinomycetota</taxon>
        <taxon>Actinomycetes</taxon>
        <taxon>Pseudonocardiales</taxon>
        <taxon>Pseudonocardiaceae</taxon>
        <taxon>Goodfellowiella</taxon>
    </lineage>
</organism>
<protein>
    <submittedName>
        <fullName evidence="2">Uncharacterized protein</fullName>
    </submittedName>
</protein>
<dbReference type="EMBL" id="JAMTCK010000003">
    <property type="protein sequence ID" value="MCP2164504.1"/>
    <property type="molecule type" value="Genomic_DNA"/>
</dbReference>
<evidence type="ECO:0000313" key="2">
    <source>
        <dbReference type="EMBL" id="MCP2164504.1"/>
    </source>
</evidence>
<evidence type="ECO:0000313" key="3">
    <source>
        <dbReference type="Proteomes" id="UP001206128"/>
    </source>
</evidence>
<dbReference type="AlphaFoldDB" id="A0AAE3GCB7"/>
<keyword evidence="3" id="KW-1185">Reference proteome</keyword>
<evidence type="ECO:0000256" key="1">
    <source>
        <dbReference type="SAM" id="MobiDB-lite"/>
    </source>
</evidence>
<proteinExistence type="predicted"/>
<name>A0AAE3GCB7_9PSEU</name>
<comment type="caution">
    <text evidence="2">The sequence shown here is derived from an EMBL/GenBank/DDBJ whole genome shotgun (WGS) entry which is preliminary data.</text>
</comment>
<sequence length="215" mass="22301">MLHGMTTPVDPADTVRAHATIDQRTGRVIGPPRHPLPAPDDELPILRPPHEIRPAPTDRFPITTDPPGDIRPISPGSDELVPPITITGRLPVDGPPPVRQPAAPGGAGAGSGTGFHVDPGQLRAVSGHATRIGDDIADTVSRFAGSLTASGQHAGWALGGALERCTGAWERHLGDTARRVRAVGGGLAETVAHYSDVDSGNGLRFKAIRSQNGQG</sequence>
<reference evidence="2" key="1">
    <citation type="submission" date="2022-06" db="EMBL/GenBank/DDBJ databases">
        <title>Genomic Encyclopedia of Archaeal and Bacterial Type Strains, Phase II (KMG-II): from individual species to whole genera.</title>
        <authorList>
            <person name="Goeker M."/>
        </authorList>
    </citation>
    <scope>NUCLEOTIDE SEQUENCE</scope>
    <source>
        <strain evidence="2">DSM 43935</strain>
    </source>
</reference>
<accession>A0AAE3GCB7</accession>
<feature type="region of interest" description="Disordered" evidence="1">
    <location>
        <begin position="20"/>
        <end position="120"/>
    </location>
</feature>